<reference evidence="2 3" key="1">
    <citation type="journal article" date="2023" name="BMC Biol.">
        <title>The compact genome of the sponge Oopsacas minuta (Hexactinellida) is lacking key metazoan core genes.</title>
        <authorList>
            <person name="Santini S."/>
            <person name="Schenkelaars Q."/>
            <person name="Jourda C."/>
            <person name="Duchesne M."/>
            <person name="Belahbib H."/>
            <person name="Rocher C."/>
            <person name="Selva M."/>
            <person name="Riesgo A."/>
            <person name="Vervoort M."/>
            <person name="Leys S.P."/>
            <person name="Kodjabachian L."/>
            <person name="Le Bivic A."/>
            <person name="Borchiellini C."/>
            <person name="Claverie J.M."/>
            <person name="Renard E."/>
        </authorList>
    </citation>
    <scope>NUCLEOTIDE SEQUENCE [LARGE SCALE GENOMIC DNA]</scope>
    <source>
        <strain evidence="2">SPO-2</strain>
    </source>
</reference>
<accession>A0AAV7KFI0</accession>
<keyword evidence="3" id="KW-1185">Reference proteome</keyword>
<evidence type="ECO:0008006" key="4">
    <source>
        <dbReference type="Google" id="ProtNLM"/>
    </source>
</evidence>
<protein>
    <recommendedName>
        <fullName evidence="4">Coiled-coil SMC6 And NSE5 INteracting (CANIN) domain-containing protein</fullName>
    </recommendedName>
</protein>
<organism evidence="2 3">
    <name type="scientific">Oopsacas minuta</name>
    <dbReference type="NCBI Taxonomy" id="111878"/>
    <lineage>
        <taxon>Eukaryota</taxon>
        <taxon>Metazoa</taxon>
        <taxon>Porifera</taxon>
        <taxon>Hexactinellida</taxon>
        <taxon>Hexasterophora</taxon>
        <taxon>Lyssacinosida</taxon>
        <taxon>Leucopsacidae</taxon>
        <taxon>Oopsacas</taxon>
    </lineage>
</organism>
<proteinExistence type="predicted"/>
<dbReference type="Proteomes" id="UP001165289">
    <property type="component" value="Unassembled WGS sequence"/>
</dbReference>
<dbReference type="AlphaFoldDB" id="A0AAV7KFI0"/>
<comment type="caution">
    <text evidence="2">The sequence shown here is derived from an EMBL/GenBank/DDBJ whole genome shotgun (WGS) entry which is preliminary data.</text>
</comment>
<evidence type="ECO:0000256" key="1">
    <source>
        <dbReference type="SAM" id="MobiDB-lite"/>
    </source>
</evidence>
<gene>
    <name evidence="2" type="ORF">LOD99_10580</name>
</gene>
<evidence type="ECO:0000313" key="2">
    <source>
        <dbReference type="EMBL" id="KAI6660107.1"/>
    </source>
</evidence>
<sequence>MQQSRSNNKTYEMSDSKLVRENSSGKSTKKVISKTELSDSMFSNPDEAISFRQPVATGSQSSEVDKFLEHAGELQQLSEMDANLQRHIAQGGILHLASLGSNQDLEDSNTSTDNSLIESASVNLPQLKLKAIMRPVTDIQLTPPLLSLLSPTNPLPSWDPSTLDMIPTPIFHIYLPDITDVHKINLVNEIIYAHDHIRRIRALRVIKQCVLLSKQQAFITFDTLIRVISHLMADREWLLSLAESCCLNFSIISLLQQHNESDSGSKSSVPLSNLHLGNIWEVCSLQMTLYPSCYSEEENCFILSLSLLLIVDKELDNCNKYNDKLFSFISCQILSCQLKVLSCVLKVVLDRVTHHHTLLRLCSSIPTCHPKCSASQVWLLISSLTSTHKDRRRDPSVLEDIYKLIPNIVLELLESYLTDRDMDQHCDMYKLHSELHMLYLILKYSKEADWTEEQYQSLRDSLHLLSQMFRKYSLNLDGIKIKECIRHLLTRVDKGHSL</sequence>
<feature type="compositionally biased region" description="Polar residues" evidence="1">
    <location>
        <begin position="1"/>
        <end position="11"/>
    </location>
</feature>
<feature type="region of interest" description="Disordered" evidence="1">
    <location>
        <begin position="1"/>
        <end position="33"/>
    </location>
</feature>
<dbReference type="EMBL" id="JAKMXF010000043">
    <property type="protein sequence ID" value="KAI6660107.1"/>
    <property type="molecule type" value="Genomic_DNA"/>
</dbReference>
<name>A0AAV7KFI0_9METZ</name>
<evidence type="ECO:0000313" key="3">
    <source>
        <dbReference type="Proteomes" id="UP001165289"/>
    </source>
</evidence>